<accession>A0A0G2HEX3</accession>
<comment type="caution">
    <text evidence="19">The sequence shown here is derived from an EMBL/GenBank/DDBJ whole genome shotgun (WGS) entry which is preliminary data.</text>
</comment>
<keyword evidence="7 17" id="KW-0378">Hydrolase</keyword>
<dbReference type="GO" id="GO:0071555">
    <property type="term" value="P:cell wall organization"/>
    <property type="evidence" value="ECO:0007669"/>
    <property type="project" value="UniProtKB-KW"/>
</dbReference>
<keyword evidence="11" id="KW-0961">Cell wall biogenesis/degradation</keyword>
<evidence type="ECO:0000256" key="7">
    <source>
        <dbReference type="ARBA" id="ARBA00022801"/>
    </source>
</evidence>
<keyword evidence="10 17" id="KW-0326">Glycosidase</keyword>
<reference evidence="19 20" key="1">
    <citation type="submission" date="2015-05" db="EMBL/GenBank/DDBJ databases">
        <title>Distinctive expansion of gene families associated with plant cell wall degradation and secondary metabolism in the genomes of grapevine trunk pathogens.</title>
        <authorList>
            <person name="Lawrence D.P."/>
            <person name="Travadon R."/>
            <person name="Rolshausen P.E."/>
            <person name="Baumgartner K."/>
        </authorList>
    </citation>
    <scope>NUCLEOTIDE SEQUENCE [LARGE SCALE GENOMIC DNA]</scope>
    <source>
        <strain evidence="19">UCRPC4</strain>
    </source>
</reference>
<evidence type="ECO:0000256" key="6">
    <source>
        <dbReference type="ARBA" id="ARBA00022737"/>
    </source>
</evidence>
<comment type="function">
    <text evidence="13">Involved in maceration and soft-rotting of plant tissue. Hydrolyzes the 1,4-alpha glycosidic bonds of de-esterified pectate in the smooth region of the plant cell wall.</text>
</comment>
<evidence type="ECO:0000256" key="2">
    <source>
        <dbReference type="ARBA" id="ARBA00008834"/>
    </source>
</evidence>
<dbReference type="AlphaFoldDB" id="A0A0G2HEX3"/>
<protein>
    <recommendedName>
        <fullName evidence="3">endo-polygalacturonase</fullName>
        <ecNumber evidence="3">3.2.1.15</ecNumber>
    </recommendedName>
    <alternativeName>
        <fullName evidence="14">Pectinase D</fullName>
    </alternativeName>
    <alternativeName>
        <fullName evidence="15">Polygalacturonase D</fullName>
    </alternativeName>
</protein>
<evidence type="ECO:0000256" key="13">
    <source>
        <dbReference type="ARBA" id="ARBA00037707"/>
    </source>
</evidence>
<evidence type="ECO:0000256" key="17">
    <source>
        <dbReference type="RuleBase" id="RU361169"/>
    </source>
</evidence>
<dbReference type="EMBL" id="LCWF01000031">
    <property type="protein sequence ID" value="KKY27020.1"/>
    <property type="molecule type" value="Genomic_DNA"/>
</dbReference>
<name>A0A0G2HEX3_PHACM</name>
<feature type="chain" id="PRO_5002544990" description="endo-polygalacturonase" evidence="18">
    <location>
        <begin position="24"/>
        <end position="350"/>
    </location>
</feature>
<evidence type="ECO:0000313" key="20">
    <source>
        <dbReference type="Proteomes" id="UP000053317"/>
    </source>
</evidence>
<dbReference type="GO" id="GO:0004650">
    <property type="term" value="F:polygalacturonase activity"/>
    <property type="evidence" value="ECO:0007669"/>
    <property type="project" value="UniProtKB-EC"/>
</dbReference>
<evidence type="ECO:0000256" key="1">
    <source>
        <dbReference type="ARBA" id="ARBA00004613"/>
    </source>
</evidence>
<evidence type="ECO:0000256" key="10">
    <source>
        <dbReference type="ARBA" id="ARBA00023295"/>
    </source>
</evidence>
<dbReference type="GO" id="GO:0005576">
    <property type="term" value="C:extracellular region"/>
    <property type="evidence" value="ECO:0007669"/>
    <property type="project" value="UniProtKB-SubCell"/>
</dbReference>
<evidence type="ECO:0000256" key="14">
    <source>
        <dbReference type="ARBA" id="ARBA00041404"/>
    </source>
</evidence>
<dbReference type="EC" id="3.2.1.15" evidence="3"/>
<dbReference type="OrthoDB" id="1546079at2759"/>
<dbReference type="InterPro" id="IPR000743">
    <property type="entry name" value="Glyco_hydro_28"/>
</dbReference>
<evidence type="ECO:0000256" key="16">
    <source>
        <dbReference type="PROSITE-ProRule" id="PRU10052"/>
    </source>
</evidence>
<gene>
    <name evidence="19" type="ORF">UCRPC4_g01315</name>
</gene>
<dbReference type="InterPro" id="IPR006626">
    <property type="entry name" value="PbH1"/>
</dbReference>
<dbReference type="Gene3D" id="2.160.20.10">
    <property type="entry name" value="Single-stranded right-handed beta-helix, Pectin lyase-like"/>
    <property type="match status" value="2"/>
</dbReference>
<dbReference type="PANTHER" id="PTHR31884">
    <property type="entry name" value="POLYGALACTURONASE"/>
    <property type="match status" value="1"/>
</dbReference>
<dbReference type="Pfam" id="PF00295">
    <property type="entry name" value="Glyco_hydro_28"/>
    <property type="match status" value="2"/>
</dbReference>
<keyword evidence="8" id="KW-1015">Disulfide bond</keyword>
<feature type="active site" evidence="16">
    <location>
        <position position="210"/>
    </location>
</feature>
<evidence type="ECO:0000256" key="15">
    <source>
        <dbReference type="ARBA" id="ARBA00042861"/>
    </source>
</evidence>
<dbReference type="SUPFAM" id="SSF51126">
    <property type="entry name" value="Pectin lyase-like"/>
    <property type="match status" value="1"/>
</dbReference>
<evidence type="ECO:0000256" key="8">
    <source>
        <dbReference type="ARBA" id="ARBA00023157"/>
    </source>
</evidence>
<keyword evidence="20" id="KW-1185">Reference proteome</keyword>
<comment type="similarity">
    <text evidence="2 17">Belongs to the glycosyl hydrolase 28 family.</text>
</comment>
<dbReference type="PROSITE" id="PS00502">
    <property type="entry name" value="POLYGALACTURONASE"/>
    <property type="match status" value="1"/>
</dbReference>
<evidence type="ECO:0000256" key="9">
    <source>
        <dbReference type="ARBA" id="ARBA00023180"/>
    </source>
</evidence>
<evidence type="ECO:0000256" key="11">
    <source>
        <dbReference type="ARBA" id="ARBA00023316"/>
    </source>
</evidence>
<keyword evidence="9" id="KW-0325">Glycoprotein</keyword>
<keyword evidence="5 18" id="KW-0732">Signal</keyword>
<dbReference type="InterPro" id="IPR011050">
    <property type="entry name" value="Pectin_lyase_fold/virulence"/>
</dbReference>
<dbReference type="InterPro" id="IPR050434">
    <property type="entry name" value="Glycosyl_hydrlase_28"/>
</dbReference>
<evidence type="ECO:0000256" key="5">
    <source>
        <dbReference type="ARBA" id="ARBA00022729"/>
    </source>
</evidence>
<sequence length="350" mass="35918">MKVAASVALPLWLLSLPISNAAAVSNDLTAIRKRDCGSHTSANATSAVSVAAASETVGTSATVSIDASCTVTEYSALAAATESCTALMIKDLTMPADTTLDLSELNDGTTVVFSGTTTFEYAEDDYDMIKVGGTDIEVYGETDAVIDGNGSSWWDGEGSNGGKTNVGLSLYSIVLNNTAGDEPNSDSDDCVAVTSGSNITVSNFYCSGGHGLSIGSVGGKSDNTVSDITFTDSTIVNSENGCRIKSNYDTTGSITNIVYSNIVVSEISDYGIDIQQDYENGGATGTPSDGVTIQGVTMTNITGTATSDAVNYYILCGTDSCSDFTFNDISITGGSDDSCNVTPSGDFSCD</sequence>
<keyword evidence="4" id="KW-0964">Secreted</keyword>
<dbReference type="GO" id="GO:0045490">
    <property type="term" value="P:pectin catabolic process"/>
    <property type="evidence" value="ECO:0007669"/>
    <property type="project" value="TreeGrafter"/>
</dbReference>
<evidence type="ECO:0000256" key="3">
    <source>
        <dbReference type="ARBA" id="ARBA00012736"/>
    </source>
</evidence>
<comment type="catalytic activity">
    <reaction evidence="12">
        <text>(1,4-alpha-D-galacturonosyl)n+m + H2O = (1,4-alpha-D-galacturonosyl)n + (1,4-alpha-D-galacturonosyl)m.</text>
        <dbReference type="EC" id="3.2.1.15"/>
    </reaction>
</comment>
<evidence type="ECO:0000256" key="4">
    <source>
        <dbReference type="ARBA" id="ARBA00022525"/>
    </source>
</evidence>
<dbReference type="InterPro" id="IPR012334">
    <property type="entry name" value="Pectin_lyas_fold"/>
</dbReference>
<evidence type="ECO:0000256" key="12">
    <source>
        <dbReference type="ARBA" id="ARBA00034074"/>
    </source>
</evidence>
<evidence type="ECO:0000256" key="18">
    <source>
        <dbReference type="SAM" id="SignalP"/>
    </source>
</evidence>
<keyword evidence="6" id="KW-0677">Repeat</keyword>
<dbReference type="PANTHER" id="PTHR31884:SF9">
    <property type="entry name" value="ENDOPOLYGALACTURONASE D-RELATED"/>
    <property type="match status" value="1"/>
</dbReference>
<comment type="subcellular location">
    <subcellularLocation>
        <location evidence="1">Secreted</location>
    </subcellularLocation>
</comment>
<organism evidence="19 20">
    <name type="scientific">Phaeomoniella chlamydospora</name>
    <name type="common">Phaeoacremonium chlamydosporum</name>
    <dbReference type="NCBI Taxonomy" id="158046"/>
    <lineage>
        <taxon>Eukaryota</taxon>
        <taxon>Fungi</taxon>
        <taxon>Dikarya</taxon>
        <taxon>Ascomycota</taxon>
        <taxon>Pezizomycotina</taxon>
        <taxon>Eurotiomycetes</taxon>
        <taxon>Chaetothyriomycetidae</taxon>
        <taxon>Phaeomoniellales</taxon>
        <taxon>Phaeomoniellaceae</taxon>
        <taxon>Phaeomoniella</taxon>
    </lineage>
</organism>
<evidence type="ECO:0000313" key="19">
    <source>
        <dbReference type="EMBL" id="KKY27020.1"/>
    </source>
</evidence>
<dbReference type="Proteomes" id="UP000053317">
    <property type="component" value="Unassembled WGS sequence"/>
</dbReference>
<dbReference type="SMART" id="SM00710">
    <property type="entry name" value="PbH1"/>
    <property type="match status" value="6"/>
</dbReference>
<reference evidence="19 20" key="2">
    <citation type="submission" date="2015-05" db="EMBL/GenBank/DDBJ databases">
        <authorList>
            <person name="Morales-Cruz A."/>
            <person name="Amrine K.C."/>
            <person name="Cantu D."/>
        </authorList>
    </citation>
    <scope>NUCLEOTIDE SEQUENCE [LARGE SCALE GENOMIC DNA]</scope>
    <source>
        <strain evidence="19">UCRPC4</strain>
    </source>
</reference>
<feature type="signal peptide" evidence="18">
    <location>
        <begin position="1"/>
        <end position="23"/>
    </location>
</feature>
<proteinExistence type="inferred from homology"/>